<evidence type="ECO:0000256" key="1">
    <source>
        <dbReference type="SAM" id="MobiDB-lite"/>
    </source>
</evidence>
<dbReference type="EMBL" id="JAPQKT010000004">
    <property type="protein sequence ID" value="KAJ5234061.1"/>
    <property type="molecule type" value="Genomic_DNA"/>
</dbReference>
<feature type="region of interest" description="Disordered" evidence="1">
    <location>
        <begin position="168"/>
        <end position="194"/>
    </location>
</feature>
<dbReference type="RefSeq" id="XP_056501561.1">
    <property type="nucleotide sequence ID" value="XM_056644747.1"/>
</dbReference>
<evidence type="ECO:0000313" key="3">
    <source>
        <dbReference type="Proteomes" id="UP001147733"/>
    </source>
</evidence>
<comment type="caution">
    <text evidence="2">The sequence shown here is derived from an EMBL/GenBank/DDBJ whole genome shotgun (WGS) entry which is preliminary data.</text>
</comment>
<feature type="compositionally biased region" description="Polar residues" evidence="1">
    <location>
        <begin position="178"/>
        <end position="194"/>
    </location>
</feature>
<dbReference type="Proteomes" id="UP001147733">
    <property type="component" value="Unassembled WGS sequence"/>
</dbReference>
<protein>
    <submittedName>
        <fullName evidence="2">Uncharacterized protein</fullName>
    </submittedName>
</protein>
<organism evidence="2 3">
    <name type="scientific">Penicillium citrinum</name>
    <dbReference type="NCBI Taxonomy" id="5077"/>
    <lineage>
        <taxon>Eukaryota</taxon>
        <taxon>Fungi</taxon>
        <taxon>Dikarya</taxon>
        <taxon>Ascomycota</taxon>
        <taxon>Pezizomycotina</taxon>
        <taxon>Eurotiomycetes</taxon>
        <taxon>Eurotiomycetidae</taxon>
        <taxon>Eurotiales</taxon>
        <taxon>Aspergillaceae</taxon>
        <taxon>Penicillium</taxon>
    </lineage>
</organism>
<sequence length="403" mass="45312">MNWTGGQLRRHSAQKGILTKTQKRNFAKSRQLIDDDRLSRQVISFPSFLDRRGKQAKAEQETPSAVVESQNSPLLNTSHETFHKHWLLQSSDWAVVSLSCPLDIKFTPVEEFEQFGKRRKLNDTDHKRLSTQAGKTNRGLFQSRTKARRLSSERYISHSLNQIQIHIDGRPTCPHPDSNVSSENPPSRCSSQSIRLGHQTAIEDPRLSAQLHEQTRPQNRSQKLTTYNPGSQKLTEVPRTPSTIPETVILQNTQSVTPSRFTAQPSPLQSLNHPIASSYQHAGQTNTLSTPTNPLPPRHSTVHNAVLTKPTYPNIDYDTDQRTTSRPSSLVSTLIAFPSMNETQISASQIPSRGTLQPREINDPVTDSSHVANNTGSLQRVRIFGQLVRLNTEAEVHPLKEFQ</sequence>
<feature type="region of interest" description="Disordered" evidence="1">
    <location>
        <begin position="211"/>
        <end position="238"/>
    </location>
</feature>
<name>A0A9W9P249_PENCI</name>
<evidence type="ECO:0000313" key="2">
    <source>
        <dbReference type="EMBL" id="KAJ5234061.1"/>
    </source>
</evidence>
<keyword evidence="3" id="KW-1185">Reference proteome</keyword>
<reference evidence="2" key="2">
    <citation type="journal article" date="2023" name="IMA Fungus">
        <title>Comparative genomic study of the Penicillium genus elucidates a diverse pangenome and 15 lateral gene transfer events.</title>
        <authorList>
            <person name="Petersen C."/>
            <person name="Sorensen T."/>
            <person name="Nielsen M.R."/>
            <person name="Sondergaard T.E."/>
            <person name="Sorensen J.L."/>
            <person name="Fitzpatrick D.A."/>
            <person name="Frisvad J.C."/>
            <person name="Nielsen K.L."/>
        </authorList>
    </citation>
    <scope>NUCLEOTIDE SEQUENCE</scope>
    <source>
        <strain evidence="2">IBT 23319</strain>
    </source>
</reference>
<dbReference type="GeneID" id="81383914"/>
<accession>A0A9W9P249</accession>
<gene>
    <name evidence="2" type="ORF">N7469_005827</name>
</gene>
<feature type="compositionally biased region" description="Polar residues" evidence="1">
    <location>
        <begin position="216"/>
        <end position="238"/>
    </location>
</feature>
<dbReference type="AlphaFoldDB" id="A0A9W9P249"/>
<proteinExistence type="predicted"/>
<reference evidence="2" key="1">
    <citation type="submission" date="2022-11" db="EMBL/GenBank/DDBJ databases">
        <authorList>
            <person name="Petersen C."/>
        </authorList>
    </citation>
    <scope>NUCLEOTIDE SEQUENCE</scope>
    <source>
        <strain evidence="2">IBT 23319</strain>
    </source>
</reference>
<dbReference type="OrthoDB" id="5426563at2759"/>